<dbReference type="Proteomes" id="UP000595426">
    <property type="component" value="Chromosome"/>
</dbReference>
<proteinExistence type="predicted"/>
<dbReference type="GeneID" id="93134065"/>
<dbReference type="AlphaFoldDB" id="A0A7T7V144"/>
<dbReference type="OrthoDB" id="1453974at2"/>
<feature type="compositionally biased region" description="Polar residues" evidence="1">
    <location>
        <begin position="388"/>
        <end position="419"/>
    </location>
</feature>
<reference evidence="2 3" key="1">
    <citation type="submission" date="2020-12" db="EMBL/GenBank/DDBJ databases">
        <title>FDA dAtabase for Regulatory Grade micrObial Sequences (FDA-ARGOS): Supporting development and validation of Infectious Disease Dx tests.</title>
        <authorList>
            <person name="Kerrigan L."/>
            <person name="Long C."/>
            <person name="Tallon L."/>
            <person name="Sadzewicz L."/>
            <person name="Zhao X."/>
            <person name="Boylan J."/>
            <person name="Ott S."/>
            <person name="Bowen H."/>
            <person name="Vavikolanu K."/>
            <person name="Mehta A."/>
            <person name="Aluvathingal J."/>
            <person name="Nadendla S."/>
            <person name="Yan Y."/>
            <person name="Sichtig H."/>
        </authorList>
    </citation>
    <scope>NUCLEOTIDE SEQUENCE [LARGE SCALE GENOMIC DNA]</scope>
    <source>
        <strain evidence="2 3">FDAARGOS_1031</strain>
    </source>
</reference>
<gene>
    <name evidence="2" type="ORF">I6H88_04180</name>
</gene>
<evidence type="ECO:0000256" key="1">
    <source>
        <dbReference type="SAM" id="MobiDB-lite"/>
    </source>
</evidence>
<protein>
    <recommendedName>
        <fullName evidence="4">Fibrobacter succinogenes major paralogous domain-containing protein</fullName>
    </recommendedName>
</protein>
<name>A0A7T7V144_9FLAO</name>
<dbReference type="RefSeq" id="WP_034870587.1">
    <property type="nucleotide sequence ID" value="NZ_CBCSDR010000006.1"/>
</dbReference>
<accession>A0A7T7V144</accession>
<dbReference type="EMBL" id="CP067018">
    <property type="protein sequence ID" value="QQN59789.1"/>
    <property type="molecule type" value="Genomic_DNA"/>
</dbReference>
<feature type="region of interest" description="Disordered" evidence="1">
    <location>
        <begin position="388"/>
        <end position="426"/>
    </location>
</feature>
<dbReference type="KEGG" id="egm:AYC65_14190"/>
<keyword evidence="3" id="KW-1185">Reference proteome</keyword>
<evidence type="ECO:0000313" key="2">
    <source>
        <dbReference type="EMBL" id="QQN59789.1"/>
    </source>
</evidence>
<evidence type="ECO:0008006" key="4">
    <source>
        <dbReference type="Google" id="ProtNLM"/>
    </source>
</evidence>
<evidence type="ECO:0000313" key="3">
    <source>
        <dbReference type="Proteomes" id="UP000595426"/>
    </source>
</evidence>
<organism evidence="2 3">
    <name type="scientific">Elizabethkingia bruuniana</name>
    <dbReference type="NCBI Taxonomy" id="1756149"/>
    <lineage>
        <taxon>Bacteria</taxon>
        <taxon>Pseudomonadati</taxon>
        <taxon>Bacteroidota</taxon>
        <taxon>Flavobacteriia</taxon>
        <taxon>Flavobacteriales</taxon>
        <taxon>Weeksellaceae</taxon>
        <taxon>Elizabethkingia</taxon>
    </lineage>
</organism>
<sequence length="540" mass="57143">MMKSFHLIKNSLGIAIILFLGSCRSSDSENTLTGGGVSAVSFNLLGAEYADSGKLSGQASLTKENITNSGNQVQRHSILVTPGSVITAELAPSSDVSKVLPNASSGMNSIAAITGNPLTPGMQFRIIAYRSNGNYHTHQDYTVGQSATSMMLDNGAAYNIVVYSYGTASLPAISSGEQNNISSAVVNYNDTNRDFMYQKLDFTPQNYTNNTLDITLRHKVAQITTIVNSGSLGSITNITGGVLTPHYSNGVVPLSSGVMSGRTILSTGVSLDFSGFNTSTATSAPVFVNANTTGSFSANMTIGGITKAFNLPNSFKITPEKKSNLTINMVKCGAYIGPNTNPANFREFMCQNLGATAGTDPFDNTKAGNHGAKYQWGANTGELNRYYSQSDDQSNAGEISGWSTTSYKPDGSWSDTGKTGNDPCPTGYRVPTSAQWQAILANNNNNVERVGTPWTDSPTNFASALYFRNPSNVRVLMLPVAGYRGSNKGILSSRGSTGTYWSSSEVTGTNRGYYIDISSSNASVGTNLRANGFSVRCIAG</sequence>
<dbReference type="PROSITE" id="PS51257">
    <property type="entry name" value="PROKAR_LIPOPROTEIN"/>
    <property type="match status" value="1"/>
</dbReference>